<dbReference type="Proteomes" id="UP000199181">
    <property type="component" value="Unassembled WGS sequence"/>
</dbReference>
<dbReference type="EMBL" id="FOIJ01000003">
    <property type="protein sequence ID" value="SET63104.1"/>
    <property type="molecule type" value="Genomic_DNA"/>
</dbReference>
<protein>
    <recommendedName>
        <fullName evidence="4">Pesticidal crystal protein Cry22Aa Ig-like domain-containing protein</fullName>
    </recommendedName>
</protein>
<dbReference type="RefSeq" id="WP_093518320.1">
    <property type="nucleotide sequence ID" value="NZ_FOIJ01000003.1"/>
</dbReference>
<evidence type="ECO:0000313" key="3">
    <source>
        <dbReference type="Proteomes" id="UP000199181"/>
    </source>
</evidence>
<keyword evidence="3" id="KW-1185">Reference proteome</keyword>
<evidence type="ECO:0008006" key="4">
    <source>
        <dbReference type="Google" id="ProtNLM"/>
    </source>
</evidence>
<feature type="compositionally biased region" description="Low complexity" evidence="1">
    <location>
        <begin position="53"/>
        <end position="69"/>
    </location>
</feature>
<evidence type="ECO:0000313" key="2">
    <source>
        <dbReference type="EMBL" id="SET63104.1"/>
    </source>
</evidence>
<feature type="region of interest" description="Disordered" evidence="1">
    <location>
        <begin position="43"/>
        <end position="69"/>
    </location>
</feature>
<dbReference type="InterPro" id="IPR013783">
    <property type="entry name" value="Ig-like_fold"/>
</dbReference>
<proteinExistence type="predicted"/>
<gene>
    <name evidence="2" type="ORF">SAMN05443639_103609</name>
</gene>
<evidence type="ECO:0000256" key="1">
    <source>
        <dbReference type="SAM" id="MobiDB-lite"/>
    </source>
</evidence>
<name>A0A1I0FZT4_9BACT</name>
<dbReference type="AlphaFoldDB" id="A0A1I0FZT4"/>
<reference evidence="3" key="1">
    <citation type="submission" date="2016-10" db="EMBL/GenBank/DDBJ databases">
        <authorList>
            <person name="Varghese N."/>
            <person name="Submissions S."/>
        </authorList>
    </citation>
    <scope>NUCLEOTIDE SEQUENCE [LARGE SCALE GENOMIC DNA]</scope>
    <source>
        <strain evidence="3">DSM 16858</strain>
    </source>
</reference>
<dbReference type="Gene3D" id="2.60.40.10">
    <property type="entry name" value="Immunoglobulins"/>
    <property type="match status" value="1"/>
</dbReference>
<organism evidence="2 3">
    <name type="scientific">Stigmatella erecta</name>
    <dbReference type="NCBI Taxonomy" id="83460"/>
    <lineage>
        <taxon>Bacteria</taxon>
        <taxon>Pseudomonadati</taxon>
        <taxon>Myxococcota</taxon>
        <taxon>Myxococcia</taxon>
        <taxon>Myxococcales</taxon>
        <taxon>Cystobacterineae</taxon>
        <taxon>Archangiaceae</taxon>
        <taxon>Stigmatella</taxon>
    </lineage>
</organism>
<accession>A0A1I0FZT4</accession>
<sequence length="102" mass="10407">MTGSSPPPTLSISVITLQCGVDPWIAPNVTAVDACGNSLAVSQFNTGDDDGDSVPGSSDPDDFGPGPDASTAGTYYVSYLAVDSAYHPKEVTLTVNVVNCQP</sequence>